<protein>
    <submittedName>
        <fullName evidence="1">Uncharacterized protein</fullName>
    </submittedName>
</protein>
<gene>
    <name evidence="1" type="ORF">Poly30_24820</name>
</gene>
<dbReference type="Proteomes" id="UP000320390">
    <property type="component" value="Chromosome"/>
</dbReference>
<dbReference type="EMBL" id="CP036434">
    <property type="protein sequence ID" value="QDV06963.1"/>
    <property type="molecule type" value="Genomic_DNA"/>
</dbReference>
<evidence type="ECO:0000313" key="1">
    <source>
        <dbReference type="EMBL" id="QDV06963.1"/>
    </source>
</evidence>
<keyword evidence="2" id="KW-1185">Reference proteome</keyword>
<accession>A0A518ES98</accession>
<evidence type="ECO:0000313" key="2">
    <source>
        <dbReference type="Proteomes" id="UP000320390"/>
    </source>
</evidence>
<dbReference type="AlphaFoldDB" id="A0A518ES98"/>
<name>A0A518ES98_9BACT</name>
<proteinExistence type="predicted"/>
<organism evidence="1 2">
    <name type="scientific">Saltatorellus ferox</name>
    <dbReference type="NCBI Taxonomy" id="2528018"/>
    <lineage>
        <taxon>Bacteria</taxon>
        <taxon>Pseudomonadati</taxon>
        <taxon>Planctomycetota</taxon>
        <taxon>Planctomycetia</taxon>
        <taxon>Planctomycetia incertae sedis</taxon>
        <taxon>Saltatorellus</taxon>
    </lineage>
</organism>
<sequence>MCEGDGRVASFFLEKREGARQSDGTLVGGEVARGPLEGPCHEALDAAFQLEGFSSTSVKRKSR</sequence>
<reference evidence="1 2" key="1">
    <citation type="submission" date="2019-02" db="EMBL/GenBank/DDBJ databases">
        <title>Deep-cultivation of Planctomycetes and their phenomic and genomic characterization uncovers novel biology.</title>
        <authorList>
            <person name="Wiegand S."/>
            <person name="Jogler M."/>
            <person name="Boedeker C."/>
            <person name="Pinto D."/>
            <person name="Vollmers J."/>
            <person name="Rivas-Marin E."/>
            <person name="Kohn T."/>
            <person name="Peeters S.H."/>
            <person name="Heuer A."/>
            <person name="Rast P."/>
            <person name="Oberbeckmann S."/>
            <person name="Bunk B."/>
            <person name="Jeske O."/>
            <person name="Meyerdierks A."/>
            <person name="Storesund J.E."/>
            <person name="Kallscheuer N."/>
            <person name="Luecker S."/>
            <person name="Lage O.M."/>
            <person name="Pohl T."/>
            <person name="Merkel B.J."/>
            <person name="Hornburger P."/>
            <person name="Mueller R.-W."/>
            <person name="Bruemmer F."/>
            <person name="Labrenz M."/>
            <person name="Spormann A.M."/>
            <person name="Op den Camp H."/>
            <person name="Overmann J."/>
            <person name="Amann R."/>
            <person name="Jetten M.S.M."/>
            <person name="Mascher T."/>
            <person name="Medema M.H."/>
            <person name="Devos D.P."/>
            <person name="Kaster A.-K."/>
            <person name="Ovreas L."/>
            <person name="Rohde M."/>
            <person name="Galperin M.Y."/>
            <person name="Jogler C."/>
        </authorList>
    </citation>
    <scope>NUCLEOTIDE SEQUENCE [LARGE SCALE GENOMIC DNA]</scope>
    <source>
        <strain evidence="1 2">Poly30</strain>
    </source>
</reference>